<evidence type="ECO:0000259" key="5">
    <source>
        <dbReference type="SMART" id="SM00849"/>
    </source>
</evidence>
<evidence type="ECO:0000256" key="3">
    <source>
        <dbReference type="ARBA" id="ARBA00022801"/>
    </source>
</evidence>
<dbReference type="CDD" id="cd06262">
    <property type="entry name" value="metallo-hydrolase-like_MBL-fold"/>
    <property type="match status" value="1"/>
</dbReference>
<keyword evidence="3" id="KW-0378">Hydrolase</keyword>
<keyword evidence="7" id="KW-1185">Reference proteome</keyword>
<proteinExistence type="predicted"/>
<accession>A0ABM8ISE3</accession>
<dbReference type="GeneID" id="89288076"/>
<name>A0ABM8ISE3_9CREN</name>
<feature type="domain" description="Metallo-beta-lactamase" evidence="5">
    <location>
        <begin position="14"/>
        <end position="191"/>
    </location>
</feature>
<dbReference type="Pfam" id="PF00753">
    <property type="entry name" value="Lactamase_B"/>
    <property type="match status" value="1"/>
</dbReference>
<keyword evidence="4" id="KW-0862">Zinc</keyword>
<dbReference type="InterPro" id="IPR001279">
    <property type="entry name" value="Metallo-B-lactamas"/>
</dbReference>
<evidence type="ECO:0000256" key="1">
    <source>
        <dbReference type="ARBA" id="ARBA00001947"/>
    </source>
</evidence>
<dbReference type="Proteomes" id="UP001341135">
    <property type="component" value="Chromosome"/>
</dbReference>
<comment type="cofactor">
    <cofactor evidence="1">
        <name>Zn(2+)</name>
        <dbReference type="ChEBI" id="CHEBI:29105"/>
    </cofactor>
</comment>
<sequence length="215" mass="23195">MKPRIVRLVTGPLETNTYILVSGSGDCMVIDPGECIPEERLREAGCQRVEVVAATHMHIDHVAGVECLRRLGAAYAANASDRPALEYSLRLARIWGIEPPEPPGEPDIPLHDQARIRVGDVLLEAVHTPGHTPGHTALVLVGGSTVFTGDLLFAGSVGRTDFPGSSYSQLLQSLRRLYTLLPPDTLVLPGHGPETTLAREKQANPFVQEALAHHS</sequence>
<gene>
    <name evidence="6" type="ORF">PABY_00500</name>
</gene>
<dbReference type="PANTHER" id="PTHR46233">
    <property type="entry name" value="HYDROXYACYLGLUTATHIONE HYDROLASE GLOC"/>
    <property type="match status" value="1"/>
</dbReference>
<evidence type="ECO:0000256" key="4">
    <source>
        <dbReference type="ARBA" id="ARBA00022833"/>
    </source>
</evidence>
<keyword evidence="2" id="KW-0479">Metal-binding</keyword>
<dbReference type="RefSeq" id="WP_338250770.1">
    <property type="nucleotide sequence ID" value="NZ_AP028907.1"/>
</dbReference>
<dbReference type="Gene3D" id="3.60.15.10">
    <property type="entry name" value="Ribonuclease Z/Hydroxyacylglutathione hydrolase-like"/>
    <property type="match status" value="1"/>
</dbReference>
<dbReference type="EMBL" id="AP028907">
    <property type="protein sequence ID" value="BES80483.1"/>
    <property type="molecule type" value="Genomic_DNA"/>
</dbReference>
<protein>
    <submittedName>
        <fullName evidence="6">MBL fold metallo-hydrolase</fullName>
    </submittedName>
</protein>
<dbReference type="PANTHER" id="PTHR46233:SF3">
    <property type="entry name" value="HYDROXYACYLGLUTATHIONE HYDROLASE GLOC"/>
    <property type="match status" value="1"/>
</dbReference>
<organism evidence="6 7">
    <name type="scientific">Pyrodictium abyssi</name>
    <dbReference type="NCBI Taxonomy" id="54256"/>
    <lineage>
        <taxon>Archaea</taxon>
        <taxon>Thermoproteota</taxon>
        <taxon>Thermoprotei</taxon>
        <taxon>Desulfurococcales</taxon>
        <taxon>Pyrodictiaceae</taxon>
        <taxon>Pyrodictium</taxon>
    </lineage>
</organism>
<evidence type="ECO:0000256" key="2">
    <source>
        <dbReference type="ARBA" id="ARBA00022723"/>
    </source>
</evidence>
<dbReference type="SMART" id="SM00849">
    <property type="entry name" value="Lactamase_B"/>
    <property type="match status" value="1"/>
</dbReference>
<evidence type="ECO:0000313" key="6">
    <source>
        <dbReference type="EMBL" id="BES80483.1"/>
    </source>
</evidence>
<dbReference type="InterPro" id="IPR036866">
    <property type="entry name" value="RibonucZ/Hydroxyglut_hydro"/>
</dbReference>
<reference evidence="6 7" key="1">
    <citation type="submission" date="2023-09" db="EMBL/GenBank/DDBJ databases">
        <title>Pyrofollis japonicus gen. nov. sp. nov., a novel member of the family Pyrodictiaceae isolated from the Iheya North hydrothermal field.</title>
        <authorList>
            <person name="Miyazaki U."/>
            <person name="Sanari M."/>
            <person name="Tame A."/>
            <person name="Kitajima M."/>
            <person name="Okamoto A."/>
            <person name="Sawayama S."/>
            <person name="Miyazaki J."/>
            <person name="Takai K."/>
            <person name="Nakagawa S."/>
        </authorList>
    </citation>
    <scope>NUCLEOTIDE SEQUENCE [LARGE SCALE GENOMIC DNA]</scope>
    <source>
        <strain evidence="6 7">AV2</strain>
    </source>
</reference>
<dbReference type="InterPro" id="IPR051453">
    <property type="entry name" value="MBL_Glyoxalase_II"/>
</dbReference>
<dbReference type="SUPFAM" id="SSF56281">
    <property type="entry name" value="Metallo-hydrolase/oxidoreductase"/>
    <property type="match status" value="1"/>
</dbReference>
<evidence type="ECO:0000313" key="7">
    <source>
        <dbReference type="Proteomes" id="UP001341135"/>
    </source>
</evidence>